<dbReference type="EMBL" id="SJOL01004163">
    <property type="protein sequence ID" value="TGZ71943.1"/>
    <property type="molecule type" value="Genomic_DNA"/>
</dbReference>
<feature type="region of interest" description="Disordered" evidence="2">
    <location>
        <begin position="91"/>
        <end position="127"/>
    </location>
</feature>
<accession>A0A4S2M6D3</accession>
<keyword evidence="4" id="KW-1185">Reference proteome</keyword>
<feature type="region of interest" description="Disordered" evidence="2">
    <location>
        <begin position="428"/>
        <end position="458"/>
    </location>
</feature>
<feature type="compositionally biased region" description="Polar residues" evidence="2">
    <location>
        <begin position="439"/>
        <end position="451"/>
    </location>
</feature>
<feature type="region of interest" description="Disordered" evidence="2">
    <location>
        <begin position="152"/>
        <end position="231"/>
    </location>
</feature>
<dbReference type="OrthoDB" id="6242357at2759"/>
<dbReference type="AlphaFoldDB" id="A0A4S2M6D3"/>
<feature type="coiled-coil region" evidence="1">
    <location>
        <begin position="716"/>
        <end position="743"/>
    </location>
</feature>
<keyword evidence="1" id="KW-0175">Coiled coil</keyword>
<evidence type="ECO:0000313" key="4">
    <source>
        <dbReference type="Proteomes" id="UP000308267"/>
    </source>
</evidence>
<gene>
    <name evidence="3" type="ORF">CRM22_002367</name>
</gene>
<evidence type="ECO:0000313" key="3">
    <source>
        <dbReference type="EMBL" id="TGZ71943.1"/>
    </source>
</evidence>
<feature type="compositionally biased region" description="Basic and acidic residues" evidence="2">
    <location>
        <begin position="169"/>
        <end position="185"/>
    </location>
</feature>
<reference evidence="3 4" key="1">
    <citation type="journal article" date="2019" name="BMC Genomics">
        <title>New insights from Opisthorchis felineus genome: update on genomics of the epidemiologically important liver flukes.</title>
        <authorList>
            <person name="Ershov N.I."/>
            <person name="Mordvinov V.A."/>
            <person name="Prokhortchouk E.B."/>
            <person name="Pakharukova M.Y."/>
            <person name="Gunbin K.V."/>
            <person name="Ustyantsev K."/>
            <person name="Genaev M.A."/>
            <person name="Blinov A.G."/>
            <person name="Mazur A."/>
            <person name="Boulygina E."/>
            <person name="Tsygankova S."/>
            <person name="Khrameeva E."/>
            <person name="Chekanov N."/>
            <person name="Fan G."/>
            <person name="Xiao A."/>
            <person name="Zhang H."/>
            <person name="Xu X."/>
            <person name="Yang H."/>
            <person name="Solovyev V."/>
            <person name="Lee S.M."/>
            <person name="Liu X."/>
            <person name="Afonnikov D.A."/>
            <person name="Skryabin K.G."/>
        </authorList>
    </citation>
    <scope>NUCLEOTIDE SEQUENCE [LARGE SCALE GENOMIC DNA]</scope>
    <source>
        <strain evidence="3">AK-0245</strain>
        <tissue evidence="3">Whole organism</tissue>
    </source>
</reference>
<evidence type="ECO:0000256" key="1">
    <source>
        <dbReference type="SAM" id="Coils"/>
    </source>
</evidence>
<dbReference type="Proteomes" id="UP000308267">
    <property type="component" value="Unassembled WGS sequence"/>
</dbReference>
<evidence type="ECO:0000256" key="2">
    <source>
        <dbReference type="SAM" id="MobiDB-lite"/>
    </source>
</evidence>
<protein>
    <submittedName>
        <fullName evidence="3">Uncharacterized protein</fullName>
    </submittedName>
</protein>
<organism evidence="3 4">
    <name type="scientific">Opisthorchis felineus</name>
    <dbReference type="NCBI Taxonomy" id="147828"/>
    <lineage>
        <taxon>Eukaryota</taxon>
        <taxon>Metazoa</taxon>
        <taxon>Spiralia</taxon>
        <taxon>Lophotrochozoa</taxon>
        <taxon>Platyhelminthes</taxon>
        <taxon>Trematoda</taxon>
        <taxon>Digenea</taxon>
        <taxon>Opisthorchiida</taxon>
        <taxon>Opisthorchiata</taxon>
        <taxon>Opisthorchiidae</taxon>
        <taxon>Opisthorchis</taxon>
    </lineage>
</organism>
<feature type="region of interest" description="Disordered" evidence="2">
    <location>
        <begin position="563"/>
        <end position="584"/>
    </location>
</feature>
<name>A0A4S2M6D3_OPIFE</name>
<feature type="coiled-coil region" evidence="1">
    <location>
        <begin position="290"/>
        <end position="345"/>
    </location>
</feature>
<proteinExistence type="predicted"/>
<feature type="compositionally biased region" description="Basic and acidic residues" evidence="2">
    <location>
        <begin position="115"/>
        <end position="127"/>
    </location>
</feature>
<comment type="caution">
    <text evidence="3">The sequence shown here is derived from an EMBL/GenBank/DDBJ whole genome shotgun (WGS) entry which is preliminary data.</text>
</comment>
<sequence>MVFLAEKQSTSRQTLVSPIINAEINSSVETISQATGDQVRYVEGHRRASLYSEESEDPDTIQQRPSALLRMAEHNIEHDVENHHPEPAISSAKADVQATNSQPEQANGGPVDNVSRTHTESHDEQVIRSPDGKVKVVKSSISESKEYVHRIQKSFPAKSPETSISEFSDLPRVRTSTDQRKHTTVEVEPSPSSTPVTVVRNIDGHTYESPKVYRSSPVDRSERPPVMPRPIIPQSVTHMVPAEQHEAMKRQLESEIAYLKSITSPSQQHGEEQTSRELLHRRIIMLESDLRDSRNVSELVSEELQNLRKQYEFLINRSLQLENSNRTLQDKIREYKSANKKMVRDLQDREALLEKLHESHAREKKTQRHLSELQEEQSRLARDYEILRQSYQRKEHQLGGLFSERADLYRRLDESEYDKILLERQLEAKGRSKRPVTHQIYSSANQRTKTQSADRPRTEDDTFISGAEMTEQHHHTIQIISGQPELDGEITNQVETTEKQELNNYECAALDETQTETKTAEATLPVDTQMSPDDHTIKVTLPVDSADATTKSQKAAEKVSYHHPVQQSPSLYPRNTRLDRRSGTDSAEEEIFHFTTSPLVNLGSHWEESRYRNYRTSSLGKRFNKRVTDMYMPRSPVRYVRRPRPSSAYGFTPAVPLTADYEIYRNPLPRRSTTSLGHLPPPRSWERDYARFERPTISRYQTVYPETPDPFRYDTMRPTRAEIMQLEDELFRLQREKRNLEKLCCYHNSSRHIKSYRRSDDLHVLFRGEKSRHSIAQLGRKGEHLHRIPPRKFNNLTAVGSSKQTNRLPAHRSYLKIHTDATSAKSKTASPKTNCPFCGNQL</sequence>